<protein>
    <submittedName>
        <fullName evidence="1">HAD family phosphatase</fullName>
    </submittedName>
</protein>
<dbReference type="NCBIfam" id="TIGR01484">
    <property type="entry name" value="HAD-SF-IIB"/>
    <property type="match status" value="1"/>
</dbReference>
<dbReference type="GO" id="GO:0016791">
    <property type="term" value="F:phosphatase activity"/>
    <property type="evidence" value="ECO:0007669"/>
    <property type="project" value="TreeGrafter"/>
</dbReference>
<dbReference type="OrthoDB" id="5498330at2"/>
<dbReference type="PANTHER" id="PTHR10000">
    <property type="entry name" value="PHOSPHOSERINE PHOSPHATASE"/>
    <property type="match status" value="1"/>
</dbReference>
<proteinExistence type="predicted"/>
<comment type="caution">
    <text evidence="1">The sequence shown here is derived from an EMBL/GenBank/DDBJ whole genome shotgun (WGS) entry which is preliminary data.</text>
</comment>
<dbReference type="InterPro" id="IPR023214">
    <property type="entry name" value="HAD_sf"/>
</dbReference>
<sequence length="336" mass="37400">MPWTASRAGPTAAMSRWRAANARVWQTLPPRCSEHLAPIANFPGRLQPPFFFLQPDPDMTLYVSDLDGTLLDPQGRLADSTRAGLTRLLDQGLLFTVASARHVTSIRHILGDLPLRLPVIGSNGAYLSDLASAEHEVVNAMEPALAQAVFALIRQHGLMPFVSTHGPLGDQLFYQSVHNEAQQAFVTERQRNADPRLRHSPRLQDELRDPAVTFVVVEREAPLAALQADIDALCGDAVETHLAEDLYKPGWPWLTVHDRRATKDQGIQLLAQRYGLQEREVVVFGDHVNDIKMLRAAHRGIAVANAIEAVKQEAHQVIGPHHEDAVLRFIEADWRR</sequence>
<keyword evidence="2" id="KW-1185">Reference proteome</keyword>
<dbReference type="AlphaFoldDB" id="A0A2N8KVG7"/>
<dbReference type="InterPro" id="IPR006379">
    <property type="entry name" value="HAD-SF_hydro_IIB"/>
</dbReference>
<reference evidence="1 2" key="1">
    <citation type="submission" date="2018-01" db="EMBL/GenBank/DDBJ databases">
        <title>Draft genome sequence of Paucibacter aquatile CR182 isolated from freshwater of the Nakdong River.</title>
        <authorList>
            <person name="Choi A."/>
            <person name="Chung E.J."/>
        </authorList>
    </citation>
    <scope>NUCLEOTIDE SEQUENCE [LARGE SCALE GENOMIC DNA]</scope>
    <source>
        <strain evidence="1 2">CR182</strain>
    </source>
</reference>
<organism evidence="1 2">
    <name type="scientific">Kinneretia aquatilis</name>
    <dbReference type="NCBI Taxonomy" id="2070761"/>
    <lineage>
        <taxon>Bacteria</taxon>
        <taxon>Pseudomonadati</taxon>
        <taxon>Pseudomonadota</taxon>
        <taxon>Betaproteobacteria</taxon>
        <taxon>Burkholderiales</taxon>
        <taxon>Sphaerotilaceae</taxon>
        <taxon>Roseateles</taxon>
    </lineage>
</organism>
<evidence type="ECO:0000313" key="2">
    <source>
        <dbReference type="Proteomes" id="UP000235916"/>
    </source>
</evidence>
<dbReference type="InterPro" id="IPR036412">
    <property type="entry name" value="HAD-like_sf"/>
</dbReference>
<dbReference type="Proteomes" id="UP000235916">
    <property type="component" value="Unassembled WGS sequence"/>
</dbReference>
<dbReference type="GO" id="GO:0000287">
    <property type="term" value="F:magnesium ion binding"/>
    <property type="evidence" value="ECO:0007669"/>
    <property type="project" value="TreeGrafter"/>
</dbReference>
<dbReference type="Gene3D" id="3.40.50.1000">
    <property type="entry name" value="HAD superfamily/HAD-like"/>
    <property type="match status" value="1"/>
</dbReference>
<dbReference type="SUPFAM" id="SSF56784">
    <property type="entry name" value="HAD-like"/>
    <property type="match status" value="1"/>
</dbReference>
<dbReference type="PANTHER" id="PTHR10000:SF8">
    <property type="entry name" value="HAD SUPERFAMILY HYDROLASE-LIKE, TYPE 3"/>
    <property type="match status" value="1"/>
</dbReference>
<evidence type="ECO:0000313" key="1">
    <source>
        <dbReference type="EMBL" id="PND37431.1"/>
    </source>
</evidence>
<gene>
    <name evidence="1" type="ORF">C1O66_07755</name>
</gene>
<dbReference type="Pfam" id="PF08282">
    <property type="entry name" value="Hydrolase_3"/>
    <property type="match status" value="1"/>
</dbReference>
<dbReference type="Gene3D" id="3.30.1240.10">
    <property type="match status" value="1"/>
</dbReference>
<name>A0A2N8KVG7_9BURK</name>
<accession>A0A2N8KVG7</accession>
<dbReference type="GO" id="GO:0005829">
    <property type="term" value="C:cytosol"/>
    <property type="evidence" value="ECO:0007669"/>
    <property type="project" value="TreeGrafter"/>
</dbReference>
<dbReference type="EMBL" id="POSP01000003">
    <property type="protein sequence ID" value="PND37431.1"/>
    <property type="molecule type" value="Genomic_DNA"/>
</dbReference>